<evidence type="ECO:0000256" key="1">
    <source>
        <dbReference type="ARBA" id="ARBA00007228"/>
    </source>
</evidence>
<dbReference type="GO" id="GO:0008173">
    <property type="term" value="F:RNA methyltransferase activity"/>
    <property type="evidence" value="ECO:0007669"/>
    <property type="project" value="InterPro"/>
</dbReference>
<name>A0AAE3M3B0_9BACT</name>
<feature type="domain" description="MRM3-like substrate binding" evidence="5">
    <location>
        <begin position="5"/>
        <end position="86"/>
    </location>
</feature>
<dbReference type="Pfam" id="PF00588">
    <property type="entry name" value="SpoU_methylase"/>
    <property type="match status" value="1"/>
</dbReference>
<dbReference type="GO" id="GO:0032259">
    <property type="term" value="P:methylation"/>
    <property type="evidence" value="ECO:0007669"/>
    <property type="project" value="UniProtKB-KW"/>
</dbReference>
<dbReference type="Gene3D" id="3.40.1280.10">
    <property type="match status" value="1"/>
</dbReference>
<dbReference type="InterPro" id="IPR001537">
    <property type="entry name" value="SpoU_MeTrfase"/>
</dbReference>
<dbReference type="InterPro" id="IPR029026">
    <property type="entry name" value="tRNA_m1G_MTases_N"/>
</dbReference>
<dbReference type="Pfam" id="PF22435">
    <property type="entry name" value="MRM3-like_sub_bind"/>
    <property type="match status" value="1"/>
</dbReference>
<evidence type="ECO:0000313" key="7">
    <source>
        <dbReference type="Proteomes" id="UP001209229"/>
    </source>
</evidence>
<comment type="similarity">
    <text evidence="1">Belongs to the class IV-like SAM-binding methyltransferase superfamily. RNA methyltransferase TrmH family.</text>
</comment>
<evidence type="ECO:0000256" key="2">
    <source>
        <dbReference type="ARBA" id="ARBA00022603"/>
    </source>
</evidence>
<keyword evidence="2 6" id="KW-0489">Methyltransferase</keyword>
<evidence type="ECO:0000259" key="5">
    <source>
        <dbReference type="Pfam" id="PF22435"/>
    </source>
</evidence>
<dbReference type="InterPro" id="IPR051259">
    <property type="entry name" value="rRNA_Methyltransferase"/>
</dbReference>
<organism evidence="6 7">
    <name type="scientific">Plebeiibacterium sediminum</name>
    <dbReference type="NCBI Taxonomy" id="2992112"/>
    <lineage>
        <taxon>Bacteria</taxon>
        <taxon>Pseudomonadati</taxon>
        <taxon>Bacteroidota</taxon>
        <taxon>Bacteroidia</taxon>
        <taxon>Marinilabiliales</taxon>
        <taxon>Marinilabiliaceae</taxon>
        <taxon>Plebeiibacterium</taxon>
    </lineage>
</organism>
<dbReference type="CDD" id="cd18109">
    <property type="entry name" value="SpoU-like_RNA-MTase"/>
    <property type="match status" value="1"/>
</dbReference>
<sequence length="252" mass="28215">MISQSKIKLINSLSKKKYRDINQLFIAEGEKLVSDLSDSSIHIKWLFASKQWIEDHSSIIADEITECEESQLKKITQLKTPSPVIAICSIPDQKIQNLDIDKDLTLALDDIQDPGNLGTIIRLADWFGIKNIVCSQNTADAYNPKVIQATMGAIARVNLFYTDLELFLKQAREKNNSIYGTFLDGEDIYRKELNSCGIIVMGNEGKGISSKIESLVSDKLLIPSFSTNPIHSESLNVSTATAITLSEFRRRF</sequence>
<evidence type="ECO:0000259" key="4">
    <source>
        <dbReference type="Pfam" id="PF00588"/>
    </source>
</evidence>
<protein>
    <submittedName>
        <fullName evidence="6">RNA methyltransferase</fullName>
    </submittedName>
</protein>
<dbReference type="GO" id="GO:0003723">
    <property type="term" value="F:RNA binding"/>
    <property type="evidence" value="ECO:0007669"/>
    <property type="project" value="InterPro"/>
</dbReference>
<feature type="domain" description="tRNA/rRNA methyltransferase SpoU type" evidence="4">
    <location>
        <begin position="104"/>
        <end position="245"/>
    </location>
</feature>
<dbReference type="EMBL" id="JAPDPJ010000011">
    <property type="protein sequence ID" value="MCW3786216.1"/>
    <property type="molecule type" value="Genomic_DNA"/>
</dbReference>
<accession>A0AAE3M3B0</accession>
<comment type="caution">
    <text evidence="6">The sequence shown here is derived from an EMBL/GenBank/DDBJ whole genome shotgun (WGS) entry which is preliminary data.</text>
</comment>
<keyword evidence="7" id="KW-1185">Reference proteome</keyword>
<dbReference type="Gene3D" id="3.30.1330.30">
    <property type="match status" value="1"/>
</dbReference>
<dbReference type="InterPro" id="IPR029028">
    <property type="entry name" value="Alpha/beta_knot_MTases"/>
</dbReference>
<gene>
    <name evidence="6" type="ORF">OM075_07050</name>
</gene>
<dbReference type="Proteomes" id="UP001209229">
    <property type="component" value="Unassembled WGS sequence"/>
</dbReference>
<proteinExistence type="inferred from homology"/>
<evidence type="ECO:0000313" key="6">
    <source>
        <dbReference type="EMBL" id="MCW3786216.1"/>
    </source>
</evidence>
<dbReference type="PANTHER" id="PTHR43191:SF2">
    <property type="entry name" value="RRNA METHYLTRANSFERASE 3, MITOCHONDRIAL"/>
    <property type="match status" value="1"/>
</dbReference>
<dbReference type="PANTHER" id="PTHR43191">
    <property type="entry name" value="RRNA METHYLTRANSFERASE 3"/>
    <property type="match status" value="1"/>
</dbReference>
<dbReference type="SUPFAM" id="SSF55315">
    <property type="entry name" value="L30e-like"/>
    <property type="match status" value="1"/>
</dbReference>
<dbReference type="SUPFAM" id="SSF75217">
    <property type="entry name" value="alpha/beta knot"/>
    <property type="match status" value="1"/>
</dbReference>
<reference evidence="6" key="1">
    <citation type="submission" date="2022-10" db="EMBL/GenBank/DDBJ databases">
        <authorList>
            <person name="Yu W.X."/>
        </authorList>
    </citation>
    <scope>NUCLEOTIDE SEQUENCE</scope>
    <source>
        <strain evidence="6">AAT</strain>
    </source>
</reference>
<dbReference type="GO" id="GO:0006396">
    <property type="term" value="P:RNA processing"/>
    <property type="evidence" value="ECO:0007669"/>
    <property type="project" value="InterPro"/>
</dbReference>
<evidence type="ECO:0000256" key="3">
    <source>
        <dbReference type="ARBA" id="ARBA00022679"/>
    </source>
</evidence>
<dbReference type="AlphaFoldDB" id="A0AAE3M3B0"/>
<keyword evidence="3" id="KW-0808">Transferase</keyword>
<dbReference type="InterPro" id="IPR053888">
    <property type="entry name" value="MRM3-like_sub_bind"/>
</dbReference>
<dbReference type="InterPro" id="IPR029064">
    <property type="entry name" value="Ribosomal_eL30-like_sf"/>
</dbReference>
<dbReference type="RefSeq" id="WP_301189783.1">
    <property type="nucleotide sequence ID" value="NZ_JAPDPJ010000011.1"/>
</dbReference>